<proteinExistence type="predicted"/>
<dbReference type="GeneID" id="58555252"/>
<dbReference type="RefSeq" id="WP_007895422.1">
    <property type="nucleotide sequence ID" value="NZ_AEUY02000005.1"/>
</dbReference>
<name>G5KAA1_9STRE</name>
<dbReference type="AlphaFoldDB" id="G5KAA1"/>
<protein>
    <submittedName>
        <fullName evidence="1">Uncharacterized protein</fullName>
    </submittedName>
</protein>
<accession>G5KAA1</accession>
<reference evidence="1 2" key="1">
    <citation type="journal article" date="2014" name="Int. J. Syst. Evol. Microbiol.">
        <title>Phylogenomics and the dynamic genome evolution of the genus Streptococcus.</title>
        <authorList>
            <consortium name="The Broad Institute Genome Sequencing Platform"/>
            <person name="Richards V.P."/>
            <person name="Palmer S.R."/>
            <person name="Pavinski Bitar P.D."/>
            <person name="Qin X."/>
            <person name="Weinstock G.M."/>
            <person name="Highlander S.K."/>
            <person name="Town C.D."/>
            <person name="Burne R.A."/>
            <person name="Stanhope M.J."/>
        </authorList>
    </citation>
    <scope>NUCLEOTIDE SEQUENCE [LARGE SCALE GENOMIC DNA]</scope>
    <source>
        <strain evidence="1 2">LQ 940-04</strain>
    </source>
</reference>
<sequence>MTSVAKADEKSKLDTYDEQRLKEFESNPEGVVTTDKMSKAELEDFRKIVYAEAETLNLPTHEDVEVYAKAILDLYTPGSTNYLNLVATTDKIIDGIDETIRMYSIILKVKMY</sequence>
<gene>
    <name evidence="1" type="ORF">STRPS_0694</name>
</gene>
<organism evidence="1 2">
    <name type="scientific">Streptococcus pseudoporcinus LQ 940-04</name>
    <dbReference type="NCBI Taxonomy" id="875093"/>
    <lineage>
        <taxon>Bacteria</taxon>
        <taxon>Bacillati</taxon>
        <taxon>Bacillota</taxon>
        <taxon>Bacilli</taxon>
        <taxon>Lactobacillales</taxon>
        <taxon>Streptococcaceae</taxon>
        <taxon>Streptococcus</taxon>
    </lineage>
</organism>
<comment type="caution">
    <text evidence="1">The sequence shown here is derived from an EMBL/GenBank/DDBJ whole genome shotgun (WGS) entry which is preliminary data.</text>
</comment>
<evidence type="ECO:0000313" key="1">
    <source>
        <dbReference type="EMBL" id="EHI65249.1"/>
    </source>
</evidence>
<dbReference type="Proteomes" id="UP000003217">
    <property type="component" value="Unassembled WGS sequence"/>
</dbReference>
<dbReference type="EMBL" id="AEUY02000005">
    <property type="protein sequence ID" value="EHI65249.1"/>
    <property type="molecule type" value="Genomic_DNA"/>
</dbReference>
<keyword evidence="2" id="KW-1185">Reference proteome</keyword>
<evidence type="ECO:0000313" key="2">
    <source>
        <dbReference type="Proteomes" id="UP000003217"/>
    </source>
</evidence>